<evidence type="ECO:0000313" key="11">
    <source>
        <dbReference type="EMBL" id="MBC5732304.1"/>
    </source>
</evidence>
<dbReference type="InterPro" id="IPR045275">
    <property type="entry name" value="MscS_archaea/bacteria_type"/>
</dbReference>
<dbReference type="PANTHER" id="PTHR30221">
    <property type="entry name" value="SMALL-CONDUCTANCE MECHANOSENSITIVE CHANNEL"/>
    <property type="match status" value="1"/>
</dbReference>
<comment type="caution">
    <text evidence="11">The sequence shown here is derived from an EMBL/GenBank/DDBJ whole genome shotgun (WGS) entry which is preliminary data.</text>
</comment>
<dbReference type="InterPro" id="IPR006686">
    <property type="entry name" value="MscS_channel_CS"/>
</dbReference>
<comment type="similarity">
    <text evidence="2">Belongs to the MscS (TC 1.A.23) family.</text>
</comment>
<proteinExistence type="inferred from homology"/>
<comment type="subcellular location">
    <subcellularLocation>
        <location evidence="1">Cell membrane</location>
        <topology evidence="1">Multi-pass membrane protein</topology>
    </subcellularLocation>
</comment>
<organism evidence="11 12">
    <name type="scientific">Lawsonibacter hominis</name>
    <dbReference type="NCBI Taxonomy" id="2763053"/>
    <lineage>
        <taxon>Bacteria</taxon>
        <taxon>Bacillati</taxon>
        <taxon>Bacillota</taxon>
        <taxon>Clostridia</taxon>
        <taxon>Eubacteriales</taxon>
        <taxon>Oscillospiraceae</taxon>
        <taxon>Lawsonibacter</taxon>
    </lineage>
</organism>
<evidence type="ECO:0000256" key="1">
    <source>
        <dbReference type="ARBA" id="ARBA00004651"/>
    </source>
</evidence>
<feature type="domain" description="Mechanosensitive ion channel transmembrane helices 2/3" evidence="10">
    <location>
        <begin position="81"/>
        <end position="120"/>
    </location>
</feature>
<dbReference type="GO" id="GO:0005886">
    <property type="term" value="C:plasma membrane"/>
    <property type="evidence" value="ECO:0007669"/>
    <property type="project" value="UniProtKB-SubCell"/>
</dbReference>
<dbReference type="Proteomes" id="UP000661435">
    <property type="component" value="Unassembled WGS sequence"/>
</dbReference>
<keyword evidence="12" id="KW-1185">Reference proteome</keyword>
<evidence type="ECO:0000259" key="8">
    <source>
        <dbReference type="Pfam" id="PF00924"/>
    </source>
</evidence>
<feature type="transmembrane region" description="Helical" evidence="7">
    <location>
        <begin position="36"/>
        <end position="59"/>
    </location>
</feature>
<keyword evidence="3" id="KW-1003">Cell membrane</keyword>
<keyword evidence="4 7" id="KW-0812">Transmembrane</keyword>
<feature type="domain" description="Mechanosensitive ion channel MscS C-terminal" evidence="9">
    <location>
        <begin position="194"/>
        <end position="276"/>
    </location>
</feature>
<dbReference type="PROSITE" id="PS01246">
    <property type="entry name" value="UPF0003"/>
    <property type="match status" value="1"/>
</dbReference>
<feature type="transmembrane region" description="Helical" evidence="7">
    <location>
        <begin position="105"/>
        <end position="127"/>
    </location>
</feature>
<sequence>MKRKGEKRVLTNLTASTEETQEAFETLVGAIKGLDLWHIATIVLLLLACMVVMKVLLRLLDRTFRRLEVEKSLHTFVRAALRVFLWIITICLVLGYIGIPMTSLIAVLSVLGLAITLAVQGSLSNLAGGIQVLVSKPFKADDYIEVGSVGGTVAEVGLVYTKLRTIDNKIISIPNGQISGEKIVNYSTEEKRRVDLTFNTSYDDAPERVTACIRDVIGAHPKAFFTPEPFVRVSAYQASSVEYTVRVWCATEDYWALYFDLLEQVKAAFDRAGIEMTYNHLNVHMVDHRK</sequence>
<feature type="domain" description="Mechanosensitive ion channel MscS" evidence="8">
    <location>
        <begin position="122"/>
        <end position="187"/>
    </location>
</feature>
<dbReference type="Pfam" id="PF21082">
    <property type="entry name" value="MS_channel_3rd"/>
    <property type="match status" value="1"/>
</dbReference>
<evidence type="ECO:0000313" key="12">
    <source>
        <dbReference type="Proteomes" id="UP000661435"/>
    </source>
</evidence>
<accession>A0A8J6M9E4</accession>
<dbReference type="EMBL" id="JACOPP010000001">
    <property type="protein sequence ID" value="MBC5732304.1"/>
    <property type="molecule type" value="Genomic_DNA"/>
</dbReference>
<evidence type="ECO:0000259" key="10">
    <source>
        <dbReference type="Pfam" id="PF21088"/>
    </source>
</evidence>
<name>A0A8J6M9E4_9FIRM</name>
<dbReference type="Pfam" id="PF21088">
    <property type="entry name" value="MS_channel_1st"/>
    <property type="match status" value="1"/>
</dbReference>
<evidence type="ECO:0000256" key="6">
    <source>
        <dbReference type="ARBA" id="ARBA00023136"/>
    </source>
</evidence>
<dbReference type="InterPro" id="IPR011066">
    <property type="entry name" value="MscS_channel_C_sf"/>
</dbReference>
<dbReference type="Pfam" id="PF00924">
    <property type="entry name" value="MS_channel_2nd"/>
    <property type="match status" value="1"/>
</dbReference>
<evidence type="ECO:0000256" key="7">
    <source>
        <dbReference type="SAM" id="Phobius"/>
    </source>
</evidence>
<dbReference type="SUPFAM" id="SSF82861">
    <property type="entry name" value="Mechanosensitive channel protein MscS (YggB), transmembrane region"/>
    <property type="match status" value="1"/>
</dbReference>
<evidence type="ECO:0000256" key="3">
    <source>
        <dbReference type="ARBA" id="ARBA00022475"/>
    </source>
</evidence>
<keyword evidence="5 7" id="KW-1133">Transmembrane helix</keyword>
<evidence type="ECO:0000256" key="5">
    <source>
        <dbReference type="ARBA" id="ARBA00022989"/>
    </source>
</evidence>
<dbReference type="Gene3D" id="3.30.70.100">
    <property type="match status" value="1"/>
</dbReference>
<dbReference type="SUPFAM" id="SSF50182">
    <property type="entry name" value="Sm-like ribonucleoproteins"/>
    <property type="match status" value="1"/>
</dbReference>
<dbReference type="Gene3D" id="2.30.30.60">
    <property type="match status" value="1"/>
</dbReference>
<dbReference type="AlphaFoldDB" id="A0A8J6M9E4"/>
<dbReference type="PANTHER" id="PTHR30221:SF1">
    <property type="entry name" value="SMALL-CONDUCTANCE MECHANOSENSITIVE CHANNEL"/>
    <property type="match status" value="1"/>
</dbReference>
<protein>
    <submittedName>
        <fullName evidence="11">Mechanosensitive ion channel family protein</fullName>
    </submittedName>
</protein>
<evidence type="ECO:0000256" key="4">
    <source>
        <dbReference type="ARBA" id="ARBA00022692"/>
    </source>
</evidence>
<dbReference type="InterPro" id="IPR010920">
    <property type="entry name" value="LSM_dom_sf"/>
</dbReference>
<dbReference type="Gene3D" id="1.10.287.1260">
    <property type="match status" value="1"/>
</dbReference>
<dbReference type="InterPro" id="IPR049278">
    <property type="entry name" value="MS_channel_C"/>
</dbReference>
<reference evidence="11" key="1">
    <citation type="submission" date="2020-08" db="EMBL/GenBank/DDBJ databases">
        <title>Genome public.</title>
        <authorList>
            <person name="Liu C."/>
            <person name="Sun Q."/>
        </authorList>
    </citation>
    <scope>NUCLEOTIDE SEQUENCE</scope>
    <source>
        <strain evidence="11">NSJ-51</strain>
    </source>
</reference>
<dbReference type="InterPro" id="IPR049142">
    <property type="entry name" value="MS_channel_1st"/>
</dbReference>
<dbReference type="GO" id="GO:0008381">
    <property type="term" value="F:mechanosensitive monoatomic ion channel activity"/>
    <property type="evidence" value="ECO:0007669"/>
    <property type="project" value="InterPro"/>
</dbReference>
<evidence type="ECO:0000256" key="2">
    <source>
        <dbReference type="ARBA" id="ARBA00008017"/>
    </source>
</evidence>
<evidence type="ECO:0000259" key="9">
    <source>
        <dbReference type="Pfam" id="PF21082"/>
    </source>
</evidence>
<dbReference type="InterPro" id="IPR011014">
    <property type="entry name" value="MscS_channel_TM-2"/>
</dbReference>
<dbReference type="InterPro" id="IPR006685">
    <property type="entry name" value="MscS_channel_2nd"/>
</dbReference>
<dbReference type="InterPro" id="IPR023408">
    <property type="entry name" value="MscS_beta-dom_sf"/>
</dbReference>
<keyword evidence="6 7" id="KW-0472">Membrane</keyword>
<gene>
    <name evidence="11" type="ORF">H8S57_00995</name>
</gene>
<feature type="transmembrane region" description="Helical" evidence="7">
    <location>
        <begin position="79"/>
        <end position="99"/>
    </location>
</feature>
<dbReference type="SUPFAM" id="SSF82689">
    <property type="entry name" value="Mechanosensitive channel protein MscS (YggB), C-terminal domain"/>
    <property type="match status" value="1"/>
</dbReference>